<dbReference type="InParanoid" id="A0A1Y1L1Q2"/>
<organism evidence="2">
    <name type="scientific">Photinus pyralis</name>
    <name type="common">Common eastern firefly</name>
    <name type="synonym">Lampyris pyralis</name>
    <dbReference type="NCBI Taxonomy" id="7054"/>
    <lineage>
        <taxon>Eukaryota</taxon>
        <taxon>Metazoa</taxon>
        <taxon>Ecdysozoa</taxon>
        <taxon>Arthropoda</taxon>
        <taxon>Hexapoda</taxon>
        <taxon>Insecta</taxon>
        <taxon>Pterygota</taxon>
        <taxon>Neoptera</taxon>
        <taxon>Endopterygota</taxon>
        <taxon>Coleoptera</taxon>
        <taxon>Polyphaga</taxon>
        <taxon>Elateriformia</taxon>
        <taxon>Elateroidea</taxon>
        <taxon>Lampyridae</taxon>
        <taxon>Lampyrinae</taxon>
        <taxon>Photinus</taxon>
    </lineage>
</organism>
<proteinExistence type="predicted"/>
<dbReference type="PANTHER" id="PTHR16230:SF3">
    <property type="entry name" value="BIOGENESIS OF LYSOSOMAL ORGANELLES COMPLEX-1, SUBUNIT 4, CAPPUCCINO"/>
    <property type="match status" value="1"/>
</dbReference>
<feature type="coiled-coil region" evidence="1">
    <location>
        <begin position="76"/>
        <end position="110"/>
    </location>
</feature>
<dbReference type="EMBL" id="GEZM01066966">
    <property type="protein sequence ID" value="JAV67614.1"/>
    <property type="molecule type" value="Transcribed_RNA"/>
</dbReference>
<evidence type="ECO:0000256" key="1">
    <source>
        <dbReference type="SAM" id="Coils"/>
    </source>
</evidence>
<protein>
    <recommendedName>
        <fullName evidence="5">Biogenesis of lysosome-related organelles complex 1 subunit 4</fullName>
    </recommendedName>
</protein>
<evidence type="ECO:0008006" key="5">
    <source>
        <dbReference type="Google" id="ProtNLM"/>
    </source>
</evidence>
<reference evidence="3 4" key="2">
    <citation type="journal article" date="2018" name="Elife">
        <title>Firefly genomes illuminate parallel origins of bioluminescence in beetles.</title>
        <authorList>
            <person name="Fallon T.R."/>
            <person name="Lower S.E."/>
            <person name="Chang C.H."/>
            <person name="Bessho-Uehara M."/>
            <person name="Martin G.J."/>
            <person name="Bewick A.J."/>
            <person name="Behringer M."/>
            <person name="Debat H.J."/>
            <person name="Wong I."/>
            <person name="Day J.C."/>
            <person name="Suvorov A."/>
            <person name="Silva C.J."/>
            <person name="Stanger-Hall K.F."/>
            <person name="Hall D.W."/>
            <person name="Schmitz R.J."/>
            <person name="Nelson D.R."/>
            <person name="Lewis S.M."/>
            <person name="Shigenobu S."/>
            <person name="Bybee S.M."/>
            <person name="Larracuente A.M."/>
            <person name="Oba Y."/>
            <person name="Weng J.K."/>
        </authorList>
    </citation>
    <scope>NUCLEOTIDE SEQUENCE [LARGE SCALE GENOMIC DNA]</scope>
    <source>
        <strain evidence="3">1611_PpyrPB1</strain>
        <tissue evidence="3">Whole body</tissue>
    </source>
</reference>
<dbReference type="AlphaFoldDB" id="A0A1Y1L1Q2"/>
<dbReference type="GO" id="GO:0031083">
    <property type="term" value="C:BLOC-1 complex"/>
    <property type="evidence" value="ECO:0007669"/>
    <property type="project" value="TreeGrafter"/>
</dbReference>
<dbReference type="OrthoDB" id="2372305at2759"/>
<reference evidence="3" key="3">
    <citation type="submission" date="2019-08" db="EMBL/GenBank/DDBJ databases">
        <authorList>
            <consortium name="Photinus pyralis genome working group"/>
            <person name="Fallon T.R."/>
            <person name="Sander Lower S.E."/>
            <person name="Weng J.-K."/>
        </authorList>
    </citation>
    <scope>NUCLEOTIDE SEQUENCE</scope>
    <source>
        <strain evidence="3">1611_PpyrPB1</strain>
        <tissue evidence="3">Whole body</tissue>
    </source>
</reference>
<keyword evidence="1" id="KW-0175">Coiled coil</keyword>
<evidence type="ECO:0000313" key="2">
    <source>
        <dbReference type="EMBL" id="JAV67612.1"/>
    </source>
</evidence>
<evidence type="ECO:0000313" key="4">
    <source>
        <dbReference type="Proteomes" id="UP000327044"/>
    </source>
</evidence>
<gene>
    <name evidence="3" type="ORF">PPYR_10058</name>
</gene>
<evidence type="ECO:0000313" key="3">
    <source>
        <dbReference type="EMBL" id="KAB0795997.1"/>
    </source>
</evidence>
<dbReference type="PANTHER" id="PTHR16230">
    <property type="entry name" value="CAPPUCCINO"/>
    <property type="match status" value="1"/>
</dbReference>
<dbReference type="Proteomes" id="UP000327044">
    <property type="component" value="Unassembled WGS sequence"/>
</dbReference>
<dbReference type="InterPro" id="IPR024857">
    <property type="entry name" value="Cappuccino"/>
</dbReference>
<reference evidence="2" key="1">
    <citation type="journal article" date="2016" name="Sci. Rep.">
        <title>Molecular characterization of firefly nuptial gifts: a multi-omics approach sheds light on postcopulatory sexual selection.</title>
        <authorList>
            <person name="Al-Wathiqui N."/>
            <person name="Fallon T.R."/>
            <person name="South A."/>
            <person name="Weng J.K."/>
            <person name="Lewis S.M."/>
        </authorList>
    </citation>
    <scope>NUCLEOTIDE SEQUENCE</scope>
</reference>
<dbReference type="EMBL" id="GEZM01066968">
    <property type="protein sequence ID" value="JAV67612.1"/>
    <property type="molecule type" value="Transcribed_RNA"/>
</dbReference>
<keyword evidence="4" id="KW-1185">Reference proteome</keyword>
<dbReference type="EMBL" id="VVIM01000007">
    <property type="protein sequence ID" value="KAB0795997.1"/>
    <property type="molecule type" value="Genomic_DNA"/>
</dbReference>
<dbReference type="EMBL" id="GEZM01066967">
    <property type="protein sequence ID" value="JAV67613.1"/>
    <property type="molecule type" value="Transcribed_RNA"/>
</dbReference>
<dbReference type="FunCoup" id="A0A1Y1L1Q2">
    <property type="interactions" value="87"/>
</dbReference>
<name>A0A1Y1L1Q2_PHOPY</name>
<sequence length="155" mass="17574">MLKNTSEEYSKYAKINLDQKLNPILQSVEDMLTRLEEFETLLTLVQQERCNAVGLTGSLTTAVGFGGNLKELCAHVDRLEKLTEHIKSNIESLERKIDLAEEQYGLTDNTAKLKNLLIPLFKKNVAVREPVVEGVSEREVFSTEDYFSTTQHPTE</sequence>
<accession>A0A1Y1L1Q2</accession>